<feature type="region of interest" description="Disordered" evidence="1">
    <location>
        <begin position="1"/>
        <end position="21"/>
    </location>
</feature>
<dbReference type="OrthoDB" id="276644at2"/>
<evidence type="ECO:0000259" key="3">
    <source>
        <dbReference type="Pfam" id="PF07811"/>
    </source>
</evidence>
<feature type="compositionally biased region" description="Basic residues" evidence="1">
    <location>
        <begin position="10"/>
        <end position="21"/>
    </location>
</feature>
<dbReference type="Proteomes" id="UP000319557">
    <property type="component" value="Chromosome"/>
</dbReference>
<dbReference type="KEGG" id="ruv:EC9_31540"/>
<keyword evidence="2" id="KW-1133">Transmembrane helix</keyword>
<proteinExistence type="predicted"/>
<dbReference type="RefSeq" id="WP_145346530.1">
    <property type="nucleotide sequence ID" value="NZ_CP036261.1"/>
</dbReference>
<sequence>MQYKTGPIGRRSRKPKRDHRARGPIRLGAAVAELAFCLPVFTVVTFGFIDVTNYIYFKQTLKVAAYEGIRAAADVGAVSADVNGAIDRMLTAREIEGWTLTPPANLTTAKRGDLLQLELTVPISELAHFSSFNLLADRNVTVSVTAVKE</sequence>
<evidence type="ECO:0000256" key="1">
    <source>
        <dbReference type="SAM" id="MobiDB-lite"/>
    </source>
</evidence>
<feature type="transmembrane region" description="Helical" evidence="2">
    <location>
        <begin position="27"/>
        <end position="49"/>
    </location>
</feature>
<dbReference type="AlphaFoldDB" id="A0A517M256"/>
<feature type="domain" description="TadE-like" evidence="3">
    <location>
        <begin position="28"/>
        <end position="70"/>
    </location>
</feature>
<protein>
    <submittedName>
        <fullName evidence="4">TadE-like protein</fullName>
    </submittedName>
</protein>
<dbReference type="InterPro" id="IPR012495">
    <property type="entry name" value="TadE-like_dom"/>
</dbReference>
<reference evidence="4 5" key="1">
    <citation type="submission" date="2019-02" db="EMBL/GenBank/DDBJ databases">
        <title>Deep-cultivation of Planctomycetes and their phenomic and genomic characterization uncovers novel biology.</title>
        <authorList>
            <person name="Wiegand S."/>
            <person name="Jogler M."/>
            <person name="Boedeker C."/>
            <person name="Pinto D."/>
            <person name="Vollmers J."/>
            <person name="Rivas-Marin E."/>
            <person name="Kohn T."/>
            <person name="Peeters S.H."/>
            <person name="Heuer A."/>
            <person name="Rast P."/>
            <person name="Oberbeckmann S."/>
            <person name="Bunk B."/>
            <person name="Jeske O."/>
            <person name="Meyerdierks A."/>
            <person name="Storesund J.E."/>
            <person name="Kallscheuer N."/>
            <person name="Luecker S."/>
            <person name="Lage O.M."/>
            <person name="Pohl T."/>
            <person name="Merkel B.J."/>
            <person name="Hornburger P."/>
            <person name="Mueller R.-W."/>
            <person name="Bruemmer F."/>
            <person name="Labrenz M."/>
            <person name="Spormann A.M."/>
            <person name="Op den Camp H."/>
            <person name="Overmann J."/>
            <person name="Amann R."/>
            <person name="Jetten M.S.M."/>
            <person name="Mascher T."/>
            <person name="Medema M.H."/>
            <person name="Devos D.P."/>
            <person name="Kaster A.-K."/>
            <person name="Ovreas L."/>
            <person name="Rohde M."/>
            <person name="Galperin M.Y."/>
            <person name="Jogler C."/>
        </authorList>
    </citation>
    <scope>NUCLEOTIDE SEQUENCE [LARGE SCALE GENOMIC DNA]</scope>
    <source>
        <strain evidence="4 5">EC9</strain>
    </source>
</reference>
<accession>A0A517M256</accession>
<evidence type="ECO:0000313" key="4">
    <source>
        <dbReference type="EMBL" id="QDS88958.1"/>
    </source>
</evidence>
<evidence type="ECO:0000313" key="5">
    <source>
        <dbReference type="Proteomes" id="UP000319557"/>
    </source>
</evidence>
<dbReference type="Pfam" id="PF07811">
    <property type="entry name" value="TadE"/>
    <property type="match status" value="1"/>
</dbReference>
<gene>
    <name evidence="4" type="ORF">EC9_31540</name>
</gene>
<evidence type="ECO:0000256" key="2">
    <source>
        <dbReference type="SAM" id="Phobius"/>
    </source>
</evidence>
<organism evidence="4 5">
    <name type="scientific">Rosistilla ulvae</name>
    <dbReference type="NCBI Taxonomy" id="1930277"/>
    <lineage>
        <taxon>Bacteria</taxon>
        <taxon>Pseudomonadati</taxon>
        <taxon>Planctomycetota</taxon>
        <taxon>Planctomycetia</taxon>
        <taxon>Pirellulales</taxon>
        <taxon>Pirellulaceae</taxon>
        <taxon>Rosistilla</taxon>
    </lineage>
</organism>
<dbReference type="EMBL" id="CP036261">
    <property type="protein sequence ID" value="QDS88958.1"/>
    <property type="molecule type" value="Genomic_DNA"/>
</dbReference>
<keyword evidence="2" id="KW-0472">Membrane</keyword>
<name>A0A517M256_9BACT</name>
<keyword evidence="5" id="KW-1185">Reference proteome</keyword>
<keyword evidence="2" id="KW-0812">Transmembrane</keyword>